<evidence type="ECO:0000313" key="2">
    <source>
        <dbReference type="EMBL" id="CAC5417480.1"/>
    </source>
</evidence>
<dbReference type="AlphaFoldDB" id="A0A6J8EAN4"/>
<reference evidence="2 3" key="1">
    <citation type="submission" date="2020-06" db="EMBL/GenBank/DDBJ databases">
        <authorList>
            <person name="Li R."/>
            <person name="Bekaert M."/>
        </authorList>
    </citation>
    <scope>NUCLEOTIDE SEQUENCE [LARGE SCALE GENOMIC DNA]</scope>
    <source>
        <strain evidence="3">wild</strain>
    </source>
</reference>
<protein>
    <submittedName>
        <fullName evidence="2">Uncharacterized protein</fullName>
    </submittedName>
</protein>
<accession>A0A6J8EAN4</accession>
<name>A0A6J8EAN4_MYTCO</name>
<dbReference type="Proteomes" id="UP000507470">
    <property type="component" value="Unassembled WGS sequence"/>
</dbReference>
<feature type="compositionally biased region" description="Basic and acidic residues" evidence="1">
    <location>
        <begin position="123"/>
        <end position="133"/>
    </location>
</feature>
<gene>
    <name evidence="2" type="ORF">MCOR_49977</name>
</gene>
<evidence type="ECO:0000313" key="3">
    <source>
        <dbReference type="Proteomes" id="UP000507470"/>
    </source>
</evidence>
<sequence>MYLSPLNICYTNVENQSEDLLTETDLERKVKSYKDKGQIPKLQVFFKCGRYFTLNNAELRVCRKLQNDGFCHRIKVEKVPVKRIPKGILDTMEVPETDCPFTRDTTKRSKTGYRQLTVASISKDPDDNDKGEQTDDSLSSCTLDSSDDGVSEDGKQDDLDTDDWVSSSDHSTESEVEEEEESFL</sequence>
<keyword evidence="3" id="KW-1185">Reference proteome</keyword>
<feature type="region of interest" description="Disordered" evidence="1">
    <location>
        <begin position="118"/>
        <end position="184"/>
    </location>
</feature>
<feature type="compositionally biased region" description="Acidic residues" evidence="1">
    <location>
        <begin position="174"/>
        <end position="184"/>
    </location>
</feature>
<proteinExistence type="predicted"/>
<dbReference type="EMBL" id="CACVKT020008742">
    <property type="protein sequence ID" value="CAC5417480.1"/>
    <property type="molecule type" value="Genomic_DNA"/>
</dbReference>
<dbReference type="OrthoDB" id="415230at2759"/>
<organism evidence="2 3">
    <name type="scientific">Mytilus coruscus</name>
    <name type="common">Sea mussel</name>
    <dbReference type="NCBI Taxonomy" id="42192"/>
    <lineage>
        <taxon>Eukaryota</taxon>
        <taxon>Metazoa</taxon>
        <taxon>Spiralia</taxon>
        <taxon>Lophotrochozoa</taxon>
        <taxon>Mollusca</taxon>
        <taxon>Bivalvia</taxon>
        <taxon>Autobranchia</taxon>
        <taxon>Pteriomorphia</taxon>
        <taxon>Mytilida</taxon>
        <taxon>Mytiloidea</taxon>
        <taxon>Mytilidae</taxon>
        <taxon>Mytilinae</taxon>
        <taxon>Mytilus</taxon>
    </lineage>
</organism>
<evidence type="ECO:0000256" key="1">
    <source>
        <dbReference type="SAM" id="MobiDB-lite"/>
    </source>
</evidence>